<dbReference type="Gene3D" id="3.40.50.12780">
    <property type="entry name" value="N-terminal domain of ligase-like"/>
    <property type="match status" value="1"/>
</dbReference>
<dbReference type="InterPro" id="IPR042099">
    <property type="entry name" value="ANL_N_sf"/>
</dbReference>
<dbReference type="RefSeq" id="WP_193081583.1">
    <property type="nucleotide sequence ID" value="NZ_CP045201.1"/>
</dbReference>
<proteinExistence type="predicted"/>
<dbReference type="PANTHER" id="PTHR24096:SF420">
    <property type="entry name" value="LONG-CHAIN-FATTY-ACID--COA LIGASE-RELATED"/>
    <property type="match status" value="1"/>
</dbReference>
<dbReference type="AlphaFoldDB" id="A0A7L9WJA8"/>
<accession>A0A7L9WJA8</accession>
<sequence length="623" mass="66822">MTTKGEMRPARVWQPRLREELRADGSRVIWQEEPLGHYPERLSDRIVHWAEAAPERIWMAERDESGDWAGVSYAELNALMRRVGSWMMAQDLSVERPLMILSENSVAHAVVALAAQYVGVPSAAVAPAYSLLGEGHGKLRDIVGQVTPGAVFAADGARFAAAIADVFAPDVPVITVTGDVPGHACTRWSEVMATEVAPEIEGARLAVGRDTIAKFLFTSGTTGSPKAVIQTQGMMCANMEMVLDCYRFLGDAPPVLVDWAPWNHVASGSKVFNIAIYNGGTFYIDAGKPTPKGMAETIRNLAEVSPTWYFNVPSGFEMLCEAMQENDALRSRFFARLQLIMYAGAGMASHTWQHLQELSEATVGARTLMGSGLGATETAPFAMFCTDPQETPGNVGIPARGVVLKLVPVEGKLEVRFKGPNVTPGYWRSPELTQKAFDEEGFYNMGDALRYAVPGDAAAGFLFDGRTAENFKLQTGTWVAVGAMRAKLVDAMAGLVRDAVITGENEAELGALLVPFRPGIEKLVKGGSAMSDADLFARPEVRARLEALLGDFAAQATGSSGRIARALVLDAPLEMSRGEVTDKGSVNQRAVLANRADLVAALYAGGPGVLFPTAARATVGERA</sequence>
<dbReference type="PROSITE" id="PS00455">
    <property type="entry name" value="AMP_BINDING"/>
    <property type="match status" value="1"/>
</dbReference>
<evidence type="ECO:0000259" key="1">
    <source>
        <dbReference type="Pfam" id="PF00501"/>
    </source>
</evidence>
<name>A0A7L9WJA8_9RHOB</name>
<protein>
    <submittedName>
        <fullName evidence="2">AMP-binding protein</fullName>
    </submittedName>
</protein>
<keyword evidence="3" id="KW-1185">Reference proteome</keyword>
<evidence type="ECO:0000313" key="2">
    <source>
        <dbReference type="EMBL" id="QOL79426.1"/>
    </source>
</evidence>
<dbReference type="SUPFAM" id="SSF56801">
    <property type="entry name" value="Acetyl-CoA synthetase-like"/>
    <property type="match status" value="1"/>
</dbReference>
<dbReference type="Pfam" id="PF00501">
    <property type="entry name" value="AMP-binding"/>
    <property type="match status" value="1"/>
</dbReference>
<dbReference type="PANTHER" id="PTHR24096">
    <property type="entry name" value="LONG-CHAIN-FATTY-ACID--COA LIGASE"/>
    <property type="match status" value="1"/>
</dbReference>
<dbReference type="EMBL" id="CP045201">
    <property type="protein sequence ID" value="QOL79426.1"/>
    <property type="molecule type" value="Genomic_DNA"/>
</dbReference>
<organism evidence="2 3">
    <name type="scientific">Pseudooceanicola spongiae</name>
    <dbReference type="NCBI Taxonomy" id="2613965"/>
    <lineage>
        <taxon>Bacteria</taxon>
        <taxon>Pseudomonadati</taxon>
        <taxon>Pseudomonadota</taxon>
        <taxon>Alphaproteobacteria</taxon>
        <taxon>Rhodobacterales</taxon>
        <taxon>Paracoccaceae</taxon>
        <taxon>Pseudooceanicola</taxon>
    </lineage>
</organism>
<evidence type="ECO:0000313" key="3">
    <source>
        <dbReference type="Proteomes" id="UP000594118"/>
    </source>
</evidence>
<dbReference type="InterPro" id="IPR020845">
    <property type="entry name" value="AMP-binding_CS"/>
</dbReference>
<dbReference type="Proteomes" id="UP000594118">
    <property type="component" value="Chromosome"/>
</dbReference>
<gene>
    <name evidence="2" type="ORF">F3W81_00385</name>
</gene>
<reference evidence="2 3" key="1">
    <citation type="submission" date="2019-10" db="EMBL/GenBank/DDBJ databases">
        <title>Pseudopuniceibacterium sp. HQ09 islated from Antarctica.</title>
        <authorList>
            <person name="Liao L."/>
            <person name="Su S."/>
            <person name="Chen B."/>
            <person name="Yu Y."/>
        </authorList>
    </citation>
    <scope>NUCLEOTIDE SEQUENCE [LARGE SCALE GENOMIC DNA]</scope>
    <source>
        <strain evidence="2 3">HQ09</strain>
    </source>
</reference>
<dbReference type="KEGG" id="pshq:F3W81_00385"/>
<dbReference type="GO" id="GO:0016405">
    <property type="term" value="F:CoA-ligase activity"/>
    <property type="evidence" value="ECO:0007669"/>
    <property type="project" value="TreeGrafter"/>
</dbReference>
<feature type="domain" description="AMP-dependent synthetase/ligase" evidence="1">
    <location>
        <begin position="48"/>
        <end position="427"/>
    </location>
</feature>
<dbReference type="InterPro" id="IPR000873">
    <property type="entry name" value="AMP-dep_synth/lig_dom"/>
</dbReference>